<dbReference type="SUPFAM" id="SSF51366">
    <property type="entry name" value="Ribulose-phoshate binding barrel"/>
    <property type="match status" value="1"/>
</dbReference>
<keyword evidence="9" id="KW-1185">Reference proteome</keyword>
<organism evidence="8 9">
    <name type="scientific">Leptolyngbya subtilissima DQ-A4</name>
    <dbReference type="NCBI Taxonomy" id="2933933"/>
    <lineage>
        <taxon>Bacteria</taxon>
        <taxon>Bacillati</taxon>
        <taxon>Cyanobacteriota</taxon>
        <taxon>Cyanophyceae</taxon>
        <taxon>Leptolyngbyales</taxon>
        <taxon>Leptolyngbyaceae</taxon>
        <taxon>Leptolyngbya group</taxon>
        <taxon>Leptolyngbya</taxon>
    </lineage>
</organism>
<accession>A0ABV0K7L7</accession>
<name>A0ABV0K7L7_9CYAN</name>
<keyword evidence="6 7" id="KW-0119">Carbohydrate metabolism</keyword>
<evidence type="ECO:0000256" key="4">
    <source>
        <dbReference type="ARBA" id="ARBA00007439"/>
    </source>
</evidence>
<dbReference type="HAMAP" id="MF_01235">
    <property type="entry name" value="ManNAc6P_epimer"/>
    <property type="match status" value="1"/>
</dbReference>
<evidence type="ECO:0000256" key="2">
    <source>
        <dbReference type="ARBA" id="ARBA00002147"/>
    </source>
</evidence>
<sequence length="231" mass="24247">MKSILESLQGGLVVSCQAPGDSPLHNATAIAAMAEAALNRGAVGVRIDSPDHIQAVRARCNSPIIGLWKQVMPPSEVYITPQFHHAEAVAQAGSDIIAVDATQRPRPSGETLEQIIQQIHERLGRAVMADVDTLDNALKAIDAGADCVGTTLFGYTAETQTETPPGFDLLQAMVKQCPVPVICEGGIASPAQAKQALDLGAYAVVVGTAITGIDYLVQRYVSALDRPLAIS</sequence>
<dbReference type="Proteomes" id="UP001482513">
    <property type="component" value="Unassembled WGS sequence"/>
</dbReference>
<dbReference type="NCBIfam" id="NF002231">
    <property type="entry name" value="PRK01130.1"/>
    <property type="match status" value="1"/>
</dbReference>
<comment type="catalytic activity">
    <reaction evidence="1 7">
        <text>an N-acyl-D-glucosamine 6-phosphate = an N-acyl-D-mannosamine 6-phosphate</text>
        <dbReference type="Rhea" id="RHEA:23932"/>
        <dbReference type="ChEBI" id="CHEBI:57599"/>
        <dbReference type="ChEBI" id="CHEBI:57666"/>
        <dbReference type="EC" id="5.1.3.9"/>
    </reaction>
</comment>
<dbReference type="PANTHER" id="PTHR36204:SF1">
    <property type="entry name" value="N-ACETYLMANNOSAMINE-6-PHOSPHATE 2-EPIMERASE-RELATED"/>
    <property type="match status" value="1"/>
</dbReference>
<evidence type="ECO:0000256" key="5">
    <source>
        <dbReference type="ARBA" id="ARBA00023235"/>
    </source>
</evidence>
<evidence type="ECO:0000256" key="1">
    <source>
        <dbReference type="ARBA" id="ARBA00000056"/>
    </source>
</evidence>
<keyword evidence="5 7" id="KW-0413">Isomerase</keyword>
<evidence type="ECO:0000256" key="3">
    <source>
        <dbReference type="ARBA" id="ARBA00005081"/>
    </source>
</evidence>
<evidence type="ECO:0000256" key="7">
    <source>
        <dbReference type="HAMAP-Rule" id="MF_01235"/>
    </source>
</evidence>
<dbReference type="Pfam" id="PF04131">
    <property type="entry name" value="NanE"/>
    <property type="match status" value="1"/>
</dbReference>
<evidence type="ECO:0000313" key="8">
    <source>
        <dbReference type="EMBL" id="MEP0948649.1"/>
    </source>
</evidence>
<comment type="caution">
    <text evidence="8">The sequence shown here is derived from an EMBL/GenBank/DDBJ whole genome shotgun (WGS) entry which is preliminary data.</text>
</comment>
<dbReference type="EMBL" id="JAMPKX010000008">
    <property type="protein sequence ID" value="MEP0948649.1"/>
    <property type="molecule type" value="Genomic_DNA"/>
</dbReference>
<proteinExistence type="inferred from homology"/>
<dbReference type="Gene3D" id="3.20.20.70">
    <property type="entry name" value="Aldolase class I"/>
    <property type="match status" value="1"/>
</dbReference>
<evidence type="ECO:0000313" key="9">
    <source>
        <dbReference type="Proteomes" id="UP001482513"/>
    </source>
</evidence>
<gene>
    <name evidence="7" type="primary">nanE</name>
    <name evidence="8" type="ORF">NC992_17325</name>
</gene>
<dbReference type="CDD" id="cd04729">
    <property type="entry name" value="NanE"/>
    <property type="match status" value="1"/>
</dbReference>
<protein>
    <recommendedName>
        <fullName evidence="7">Putative N-acetylmannosamine-6-phosphate 2-epimerase</fullName>
        <ecNumber evidence="7">5.1.3.9</ecNumber>
    </recommendedName>
    <alternativeName>
        <fullName evidence="7">ManNAc-6-P epimerase</fullName>
    </alternativeName>
</protein>
<reference evidence="8 9" key="1">
    <citation type="submission" date="2022-04" db="EMBL/GenBank/DDBJ databases">
        <title>Positive selection, recombination, and allopatry shape intraspecific diversity of widespread and dominant cyanobacteria.</title>
        <authorList>
            <person name="Wei J."/>
            <person name="Shu W."/>
            <person name="Hu C."/>
        </authorList>
    </citation>
    <scope>NUCLEOTIDE SEQUENCE [LARGE SCALE GENOMIC DNA]</scope>
    <source>
        <strain evidence="8 9">DQ-A4</strain>
    </source>
</reference>
<dbReference type="RefSeq" id="WP_190706265.1">
    <property type="nucleotide sequence ID" value="NZ_JAMPKX010000008.1"/>
</dbReference>
<comment type="similarity">
    <text evidence="4 7">Belongs to the NanE family.</text>
</comment>
<dbReference type="InterPro" id="IPR013785">
    <property type="entry name" value="Aldolase_TIM"/>
</dbReference>
<dbReference type="InterPro" id="IPR011060">
    <property type="entry name" value="RibuloseP-bd_barrel"/>
</dbReference>
<dbReference type="EC" id="5.1.3.9" evidence="7"/>
<dbReference type="PANTHER" id="PTHR36204">
    <property type="entry name" value="N-ACETYLMANNOSAMINE-6-PHOSPHATE 2-EPIMERASE-RELATED"/>
    <property type="match status" value="1"/>
</dbReference>
<dbReference type="InterPro" id="IPR007260">
    <property type="entry name" value="NanE"/>
</dbReference>
<comment type="function">
    <text evidence="2 7">Converts N-acetylmannosamine-6-phosphate (ManNAc-6-P) to N-acetylglucosamine-6-phosphate (GlcNAc-6-P).</text>
</comment>
<evidence type="ECO:0000256" key="6">
    <source>
        <dbReference type="ARBA" id="ARBA00023277"/>
    </source>
</evidence>
<comment type="pathway">
    <text evidence="3 7">Amino-sugar metabolism; N-acetylneuraminate degradation; D-fructose 6-phosphate from N-acetylneuraminate: step 3/5.</text>
</comment>